<evidence type="ECO:0000256" key="5">
    <source>
        <dbReference type="ARBA" id="ARBA00020367"/>
    </source>
</evidence>
<dbReference type="Proteomes" id="UP000004198">
    <property type="component" value="Unassembled WGS sequence"/>
</dbReference>
<dbReference type="CDD" id="cd02196">
    <property type="entry name" value="PurM"/>
    <property type="match status" value="1"/>
</dbReference>
<organism evidence="18 19">
    <name type="scientific">Clostridium carboxidivorans P7</name>
    <dbReference type="NCBI Taxonomy" id="536227"/>
    <lineage>
        <taxon>Bacteria</taxon>
        <taxon>Bacillati</taxon>
        <taxon>Bacillota</taxon>
        <taxon>Clostridia</taxon>
        <taxon>Eubacteriales</taxon>
        <taxon>Clostridiaceae</taxon>
        <taxon>Clostridium</taxon>
    </lineage>
</organism>
<keyword evidence="7 15" id="KW-0436">Ligase</keyword>
<dbReference type="Gene3D" id="3.90.650.10">
    <property type="entry name" value="PurM-like C-terminal domain"/>
    <property type="match status" value="1"/>
</dbReference>
<evidence type="ECO:0000256" key="1">
    <source>
        <dbReference type="ARBA" id="ARBA00004496"/>
    </source>
</evidence>
<feature type="domain" description="PurM-like C-terminal" evidence="17">
    <location>
        <begin position="170"/>
        <end position="327"/>
    </location>
</feature>
<dbReference type="UniPathway" id="UPA00074">
    <property type="reaction ID" value="UER00129"/>
</dbReference>
<dbReference type="RefSeq" id="WP_007062852.1">
    <property type="nucleotide sequence ID" value="NZ_ACVI01000084.1"/>
</dbReference>
<accession>C6PYV0</accession>
<evidence type="ECO:0000256" key="12">
    <source>
        <dbReference type="ARBA" id="ARBA00032931"/>
    </source>
</evidence>
<comment type="similarity">
    <text evidence="3 15">Belongs to the AIR synthase family.</text>
</comment>
<name>C6PYV0_9CLOT</name>
<evidence type="ECO:0000256" key="9">
    <source>
        <dbReference type="ARBA" id="ARBA00022755"/>
    </source>
</evidence>
<evidence type="ECO:0000259" key="17">
    <source>
        <dbReference type="Pfam" id="PF02769"/>
    </source>
</evidence>
<evidence type="ECO:0000256" key="10">
    <source>
        <dbReference type="ARBA" id="ARBA00022840"/>
    </source>
</evidence>
<dbReference type="SUPFAM" id="SSF56042">
    <property type="entry name" value="PurM C-terminal domain-like"/>
    <property type="match status" value="1"/>
</dbReference>
<keyword evidence="9 15" id="KW-0658">Purine biosynthesis</keyword>
<dbReference type="AlphaFoldDB" id="C6PYV0"/>
<keyword evidence="10 15" id="KW-0067">ATP-binding</keyword>
<evidence type="ECO:0000256" key="3">
    <source>
        <dbReference type="ARBA" id="ARBA00010280"/>
    </source>
</evidence>
<dbReference type="STRING" id="536227.Ccar_23855"/>
<sequence>MITYKDSGVNIEEGYESVKLIKDHAAKTFIPGVLNNLGSFAGMFEIGNYKNPILVSGTDGVGTKLELAFKSKKYDTVGIDCVAMCVNDILCHGAKPIFFLDYIACGKLEANVAADLVKGVSDGCLQGGCALIGGETAEMPGFYPDGEYDMAGFAVGIVEKDAVIDGSKIEDGDALIGIASSGPHSNGYSLIRKLIKNYDEDFNGKKIGDVLLTPTKIYVKPVLKLMEKFDIRGMAHITGGGFYENIPRMFKEDFTSVIDKNSFEVPEIFKHIIELGVDEDHMFNTYNMGIGFVLCVKNEDVEGIIKELDTMGEKAYKIGYVEKGDKKVCLK</sequence>
<evidence type="ECO:0000313" key="18">
    <source>
        <dbReference type="EMBL" id="EET85581.1"/>
    </source>
</evidence>
<dbReference type="eggNOG" id="COG0150">
    <property type="taxonomic scope" value="Bacteria"/>
</dbReference>
<comment type="caution">
    <text evidence="18">The sequence shown here is derived from an EMBL/GenBank/DDBJ whole genome shotgun (WGS) entry which is preliminary data.</text>
</comment>
<dbReference type="FunFam" id="3.30.1330.10:FF:000001">
    <property type="entry name" value="Phosphoribosylformylglycinamidine cyclo-ligase"/>
    <property type="match status" value="1"/>
</dbReference>
<dbReference type="NCBIfam" id="TIGR00878">
    <property type="entry name" value="purM"/>
    <property type="match status" value="1"/>
</dbReference>
<comment type="subcellular location">
    <subcellularLocation>
        <location evidence="1 15">Cytoplasm</location>
    </subcellularLocation>
</comment>
<evidence type="ECO:0000313" key="19">
    <source>
        <dbReference type="Proteomes" id="UP000004198"/>
    </source>
</evidence>
<dbReference type="InterPro" id="IPR016188">
    <property type="entry name" value="PurM-like_N"/>
</dbReference>
<dbReference type="InterPro" id="IPR036676">
    <property type="entry name" value="PurM-like_C_sf"/>
</dbReference>
<dbReference type="GO" id="GO:0004637">
    <property type="term" value="F:phosphoribosylamine-glycine ligase activity"/>
    <property type="evidence" value="ECO:0007669"/>
    <property type="project" value="TreeGrafter"/>
</dbReference>
<dbReference type="OrthoDB" id="9802507at2"/>
<keyword evidence="19" id="KW-1185">Reference proteome</keyword>
<dbReference type="GO" id="GO:0006189">
    <property type="term" value="P:'de novo' IMP biosynthetic process"/>
    <property type="evidence" value="ECO:0007669"/>
    <property type="project" value="UniProtKB-UniRule"/>
</dbReference>
<dbReference type="EC" id="6.3.3.1" evidence="4 15"/>
<dbReference type="FunFam" id="3.90.650.10:FF:000011">
    <property type="entry name" value="Phosphoribosylformylglycinamidine cyclo-ligase"/>
    <property type="match status" value="1"/>
</dbReference>
<dbReference type="KEGG" id="cck:Ccar_23855"/>
<dbReference type="PATRIC" id="fig|536227.13.peg.4926"/>
<evidence type="ECO:0000256" key="8">
    <source>
        <dbReference type="ARBA" id="ARBA00022741"/>
    </source>
</evidence>
<dbReference type="InterPro" id="IPR004733">
    <property type="entry name" value="PurM_cligase"/>
</dbReference>
<evidence type="ECO:0000256" key="13">
    <source>
        <dbReference type="ARBA" id="ARBA00033093"/>
    </source>
</evidence>
<dbReference type="GO" id="GO:0005524">
    <property type="term" value="F:ATP binding"/>
    <property type="evidence" value="ECO:0007669"/>
    <property type="project" value="UniProtKB-KW"/>
</dbReference>
<dbReference type="GO" id="GO:0005829">
    <property type="term" value="C:cytosol"/>
    <property type="evidence" value="ECO:0007669"/>
    <property type="project" value="TreeGrafter"/>
</dbReference>
<dbReference type="Pfam" id="PF02769">
    <property type="entry name" value="AIRS_C"/>
    <property type="match status" value="1"/>
</dbReference>
<comment type="pathway">
    <text evidence="2 15">Purine metabolism; IMP biosynthesis via de novo pathway; 5-amino-1-(5-phospho-D-ribosyl)imidazole from N(2)-formyl-N(1)-(5-phospho-D-ribosyl)glycinamide: step 2/2.</text>
</comment>
<gene>
    <name evidence="15" type="primary">purM</name>
    <name evidence="18" type="ORF">CcarbDRAFT_3967</name>
</gene>
<reference evidence="18 19" key="1">
    <citation type="submission" date="2009-06" db="EMBL/GenBank/DDBJ databases">
        <title>The draft genome of Clostridium carboxidivorans P7.</title>
        <authorList>
            <consortium name="US DOE Joint Genome Institute (JGI-PGF)"/>
            <person name="Lucas S."/>
            <person name="Copeland A."/>
            <person name="Lapidus A."/>
            <person name="Glavina del Rio T."/>
            <person name="Tice H."/>
            <person name="Bruce D."/>
            <person name="Goodwin L."/>
            <person name="Pitluck S."/>
            <person name="Larimer F."/>
            <person name="Land M.L."/>
            <person name="Hauser L."/>
            <person name="Hemme C.L."/>
        </authorList>
    </citation>
    <scope>NUCLEOTIDE SEQUENCE [LARGE SCALE GENOMIC DNA]</scope>
    <source>
        <strain evidence="18 19">P7</strain>
    </source>
</reference>
<dbReference type="Gene3D" id="3.30.1330.10">
    <property type="entry name" value="PurM-like, N-terminal domain"/>
    <property type="match status" value="1"/>
</dbReference>
<evidence type="ECO:0000256" key="15">
    <source>
        <dbReference type="HAMAP-Rule" id="MF_00741"/>
    </source>
</evidence>
<dbReference type="GO" id="GO:0004641">
    <property type="term" value="F:phosphoribosylformylglycinamidine cyclo-ligase activity"/>
    <property type="evidence" value="ECO:0007669"/>
    <property type="project" value="UniProtKB-UniRule"/>
</dbReference>
<dbReference type="SUPFAM" id="SSF55326">
    <property type="entry name" value="PurM N-terminal domain-like"/>
    <property type="match status" value="1"/>
</dbReference>
<evidence type="ECO:0000259" key="16">
    <source>
        <dbReference type="Pfam" id="PF00586"/>
    </source>
</evidence>
<evidence type="ECO:0000256" key="2">
    <source>
        <dbReference type="ARBA" id="ARBA00004686"/>
    </source>
</evidence>
<dbReference type="PANTHER" id="PTHR10520">
    <property type="entry name" value="TRIFUNCTIONAL PURINE BIOSYNTHETIC PROTEIN ADENOSINE-3-RELATED"/>
    <property type="match status" value="1"/>
</dbReference>
<protein>
    <recommendedName>
        <fullName evidence="5 15">Phosphoribosylformylglycinamidine cyclo-ligase</fullName>
        <ecNumber evidence="4 15">6.3.3.1</ecNumber>
    </recommendedName>
    <alternativeName>
        <fullName evidence="12 15">AIR synthase</fullName>
    </alternativeName>
    <alternativeName>
        <fullName evidence="13 15">AIRS</fullName>
    </alternativeName>
    <alternativeName>
        <fullName evidence="11 15">Phosphoribosyl-aminoimidazole synthetase</fullName>
    </alternativeName>
</protein>
<dbReference type="HAMAP" id="MF_00741">
    <property type="entry name" value="AIRS"/>
    <property type="match status" value="1"/>
</dbReference>
<evidence type="ECO:0000256" key="4">
    <source>
        <dbReference type="ARBA" id="ARBA00013047"/>
    </source>
</evidence>
<proteinExistence type="inferred from homology"/>
<dbReference type="InterPro" id="IPR036921">
    <property type="entry name" value="PurM-like_N_sf"/>
</dbReference>
<evidence type="ECO:0000256" key="6">
    <source>
        <dbReference type="ARBA" id="ARBA00022490"/>
    </source>
</evidence>
<dbReference type="EMBL" id="ACVI01000084">
    <property type="protein sequence ID" value="EET85581.1"/>
    <property type="molecule type" value="Genomic_DNA"/>
</dbReference>
<keyword evidence="8 15" id="KW-0547">Nucleotide-binding</keyword>
<feature type="domain" description="PurM-like N-terminal" evidence="16">
    <location>
        <begin position="53"/>
        <end position="158"/>
    </location>
</feature>
<dbReference type="GO" id="GO:0046084">
    <property type="term" value="P:adenine biosynthetic process"/>
    <property type="evidence" value="ECO:0007669"/>
    <property type="project" value="TreeGrafter"/>
</dbReference>
<keyword evidence="6 15" id="KW-0963">Cytoplasm</keyword>
<comment type="catalytic activity">
    <reaction evidence="14 15">
        <text>2-formamido-N(1)-(5-O-phospho-beta-D-ribosyl)acetamidine + ATP = 5-amino-1-(5-phospho-beta-D-ribosyl)imidazole + ADP + phosphate + H(+)</text>
        <dbReference type="Rhea" id="RHEA:23032"/>
        <dbReference type="ChEBI" id="CHEBI:15378"/>
        <dbReference type="ChEBI" id="CHEBI:30616"/>
        <dbReference type="ChEBI" id="CHEBI:43474"/>
        <dbReference type="ChEBI" id="CHEBI:137981"/>
        <dbReference type="ChEBI" id="CHEBI:147287"/>
        <dbReference type="ChEBI" id="CHEBI:456216"/>
        <dbReference type="EC" id="6.3.3.1"/>
    </reaction>
</comment>
<evidence type="ECO:0000256" key="11">
    <source>
        <dbReference type="ARBA" id="ARBA00031908"/>
    </source>
</evidence>
<evidence type="ECO:0000256" key="14">
    <source>
        <dbReference type="ARBA" id="ARBA00049057"/>
    </source>
</evidence>
<dbReference type="PANTHER" id="PTHR10520:SF12">
    <property type="entry name" value="TRIFUNCTIONAL PURINE BIOSYNTHETIC PROTEIN ADENOSINE-3"/>
    <property type="match status" value="1"/>
</dbReference>
<evidence type="ECO:0000256" key="7">
    <source>
        <dbReference type="ARBA" id="ARBA00022598"/>
    </source>
</evidence>
<dbReference type="InterPro" id="IPR010918">
    <property type="entry name" value="PurM-like_C_dom"/>
</dbReference>
<dbReference type="Pfam" id="PF00586">
    <property type="entry name" value="AIRS"/>
    <property type="match status" value="1"/>
</dbReference>